<comment type="caution">
    <text evidence="2">The sequence shown here is derived from an EMBL/GenBank/DDBJ whole genome shotgun (WGS) entry which is preliminary data.</text>
</comment>
<name>X1J606_9ZZZZ</name>
<accession>X1J606</accession>
<dbReference type="EMBL" id="BARU01041621">
    <property type="protein sequence ID" value="GAH76945.1"/>
    <property type="molecule type" value="Genomic_DNA"/>
</dbReference>
<keyword evidence="1" id="KW-0812">Transmembrane</keyword>
<feature type="non-terminal residue" evidence="2">
    <location>
        <position position="66"/>
    </location>
</feature>
<evidence type="ECO:0000256" key="1">
    <source>
        <dbReference type="SAM" id="Phobius"/>
    </source>
</evidence>
<reference evidence="2" key="1">
    <citation type="journal article" date="2014" name="Front. Microbiol.">
        <title>High frequency of phylogenetically diverse reductive dehalogenase-homologous genes in deep subseafloor sedimentary metagenomes.</title>
        <authorList>
            <person name="Kawai M."/>
            <person name="Futagami T."/>
            <person name="Toyoda A."/>
            <person name="Takaki Y."/>
            <person name="Nishi S."/>
            <person name="Hori S."/>
            <person name="Arai W."/>
            <person name="Tsubouchi T."/>
            <person name="Morono Y."/>
            <person name="Uchiyama I."/>
            <person name="Ito T."/>
            <person name="Fujiyama A."/>
            <person name="Inagaki F."/>
            <person name="Takami H."/>
        </authorList>
    </citation>
    <scope>NUCLEOTIDE SEQUENCE</scope>
    <source>
        <strain evidence="2">Expedition CK06-06</strain>
    </source>
</reference>
<keyword evidence="1" id="KW-1133">Transmembrane helix</keyword>
<organism evidence="2">
    <name type="scientific">marine sediment metagenome</name>
    <dbReference type="NCBI Taxonomy" id="412755"/>
    <lineage>
        <taxon>unclassified sequences</taxon>
        <taxon>metagenomes</taxon>
        <taxon>ecological metagenomes</taxon>
    </lineage>
</organism>
<sequence length="66" mass="7541">MEKYVTKKHRSTQLDIARQIGVYSLLMVAGVIVLIPLIWMISTMLKPSDEIVRMPPIIVPEHPTIE</sequence>
<evidence type="ECO:0000313" key="2">
    <source>
        <dbReference type="EMBL" id="GAH76945.1"/>
    </source>
</evidence>
<dbReference type="AlphaFoldDB" id="X1J606"/>
<proteinExistence type="predicted"/>
<protein>
    <recommendedName>
        <fullName evidence="3">ABC transmembrane type-1 domain-containing protein</fullName>
    </recommendedName>
</protein>
<keyword evidence="1" id="KW-0472">Membrane</keyword>
<evidence type="ECO:0008006" key="3">
    <source>
        <dbReference type="Google" id="ProtNLM"/>
    </source>
</evidence>
<gene>
    <name evidence="2" type="ORF">S03H2_64129</name>
</gene>
<feature type="transmembrane region" description="Helical" evidence="1">
    <location>
        <begin position="20"/>
        <end position="41"/>
    </location>
</feature>